<dbReference type="AlphaFoldDB" id="A0A248LIJ5"/>
<evidence type="ECO:0000256" key="11">
    <source>
        <dbReference type="ARBA" id="ARBA00023136"/>
    </source>
</evidence>
<evidence type="ECO:0000256" key="14">
    <source>
        <dbReference type="SAM" id="Phobius"/>
    </source>
</evidence>
<dbReference type="GO" id="GO:0015379">
    <property type="term" value="F:potassium:chloride symporter activity"/>
    <property type="evidence" value="ECO:0007669"/>
    <property type="project" value="InterPro"/>
</dbReference>
<dbReference type="PIRSF" id="PIRSF006247">
    <property type="entry name" value="TrkH"/>
    <property type="match status" value="1"/>
</dbReference>
<reference evidence="17" key="2">
    <citation type="submission" date="2017-06" db="EMBL/GenBank/DDBJ databases">
        <title>Whole genome sequence of Laribacter hongkongensis LHGZ1.</title>
        <authorList>
            <person name="Chen D."/>
            <person name="Wu H."/>
            <person name="Chen J."/>
        </authorList>
    </citation>
    <scope>NUCLEOTIDE SEQUENCE [LARGE SCALE GENOMIC DNA]</scope>
    <source>
        <strain evidence="17">LHGZ1</strain>
    </source>
</reference>
<dbReference type="EMBL" id="JAJAXM010000006">
    <property type="protein sequence ID" value="MCG9025193.1"/>
    <property type="molecule type" value="Genomic_DNA"/>
</dbReference>
<evidence type="ECO:0000313" key="17">
    <source>
        <dbReference type="Proteomes" id="UP000197424"/>
    </source>
</evidence>
<evidence type="ECO:0000313" key="15">
    <source>
        <dbReference type="EMBL" id="ASJ24578.1"/>
    </source>
</evidence>
<feature type="binding site" evidence="13">
    <location>
        <position position="111"/>
    </location>
    <ligand>
        <name>K(+)</name>
        <dbReference type="ChEBI" id="CHEBI:29103"/>
    </ligand>
</feature>
<accession>A0A248LIJ5</accession>
<evidence type="ECO:0000256" key="12">
    <source>
        <dbReference type="PIRNR" id="PIRNR006247"/>
    </source>
</evidence>
<reference evidence="15" key="3">
    <citation type="submission" date="2017-06" db="EMBL/GenBank/DDBJ databases">
        <authorList>
            <person name="Kim H.J."/>
            <person name="Triplett B.A."/>
        </authorList>
    </citation>
    <scope>NUCLEOTIDE SEQUENCE</scope>
    <source>
        <strain evidence="15">HLGZ1</strain>
    </source>
</reference>
<comment type="similarity">
    <text evidence="2 12">Belongs to the TrkH potassium transport family.</text>
</comment>
<dbReference type="GO" id="GO:0005886">
    <property type="term" value="C:plasma membrane"/>
    <property type="evidence" value="ECO:0007669"/>
    <property type="project" value="UniProtKB-SubCell"/>
</dbReference>
<evidence type="ECO:0000313" key="16">
    <source>
        <dbReference type="EMBL" id="MCG9025193.1"/>
    </source>
</evidence>
<dbReference type="NCBIfam" id="TIGR00933">
    <property type="entry name" value="2a38"/>
    <property type="match status" value="1"/>
</dbReference>
<feature type="binding site" evidence="13">
    <location>
        <position position="434"/>
    </location>
    <ligand>
        <name>K(+)</name>
        <dbReference type="ChEBI" id="CHEBI:29103"/>
    </ligand>
</feature>
<evidence type="ECO:0000256" key="5">
    <source>
        <dbReference type="ARBA" id="ARBA00022519"/>
    </source>
</evidence>
<dbReference type="PANTHER" id="PTHR32024:SF2">
    <property type="entry name" value="TRK SYSTEM POTASSIUM UPTAKE PROTEIN TRKG-RELATED"/>
    <property type="match status" value="1"/>
</dbReference>
<dbReference type="InterPro" id="IPR004772">
    <property type="entry name" value="TrkH"/>
</dbReference>
<evidence type="ECO:0000256" key="7">
    <source>
        <dbReference type="ARBA" id="ARBA00022692"/>
    </source>
</evidence>
<feature type="binding site" evidence="13">
    <location>
        <position position="112"/>
    </location>
    <ligand>
        <name>K(+)</name>
        <dbReference type="ChEBI" id="CHEBI:29103"/>
    </ligand>
</feature>
<feature type="transmembrane region" description="Helical" evidence="14">
    <location>
        <begin position="334"/>
        <end position="353"/>
    </location>
</feature>
<protein>
    <recommendedName>
        <fullName evidence="12">Trk system potassium uptake protein</fullName>
    </recommendedName>
</protein>
<dbReference type="GeneID" id="75109757"/>
<dbReference type="OMA" id="LQWMGGM"/>
<dbReference type="EMBL" id="CP022115">
    <property type="protein sequence ID" value="ASJ24578.1"/>
    <property type="molecule type" value="Genomic_DNA"/>
</dbReference>
<organism evidence="15 17">
    <name type="scientific">Laribacter hongkongensis</name>
    <dbReference type="NCBI Taxonomy" id="168471"/>
    <lineage>
        <taxon>Bacteria</taxon>
        <taxon>Pseudomonadati</taxon>
        <taxon>Pseudomonadota</taxon>
        <taxon>Betaproteobacteria</taxon>
        <taxon>Neisseriales</taxon>
        <taxon>Aquaspirillaceae</taxon>
        <taxon>Laribacter</taxon>
    </lineage>
</organism>
<evidence type="ECO:0000256" key="10">
    <source>
        <dbReference type="ARBA" id="ARBA00023065"/>
    </source>
</evidence>
<gene>
    <name evidence="16" type="ORF">LH440_04620</name>
    <name evidence="15" type="ORF">LHGZ1_1747</name>
</gene>
<feature type="transmembrane region" description="Helical" evidence="14">
    <location>
        <begin position="133"/>
        <end position="161"/>
    </location>
</feature>
<comment type="subcellular location">
    <subcellularLocation>
        <location evidence="1 12">Cell inner membrane</location>
        <topology evidence="1 12">Multi-pass membrane protein</topology>
    </subcellularLocation>
</comment>
<feature type="binding site" evidence="13">
    <location>
        <position position="220"/>
    </location>
    <ligand>
        <name>K(+)</name>
        <dbReference type="ChEBI" id="CHEBI:29103"/>
    </ligand>
</feature>
<keyword evidence="3 12" id="KW-0813">Transport</keyword>
<feature type="binding site" evidence="13">
    <location>
        <position position="221"/>
    </location>
    <ligand>
        <name>K(+)</name>
        <dbReference type="ChEBI" id="CHEBI:29103"/>
    </ligand>
</feature>
<dbReference type="Pfam" id="PF02386">
    <property type="entry name" value="TrkH"/>
    <property type="match status" value="1"/>
</dbReference>
<keyword evidence="4 12" id="KW-1003">Cell membrane</keyword>
<name>A0A248LIJ5_9NEIS</name>
<evidence type="ECO:0000256" key="3">
    <source>
        <dbReference type="ARBA" id="ARBA00022448"/>
    </source>
</evidence>
<evidence type="ECO:0000256" key="6">
    <source>
        <dbReference type="ARBA" id="ARBA00022538"/>
    </source>
</evidence>
<feature type="transmembrane region" description="Helical" evidence="14">
    <location>
        <begin position="182"/>
        <end position="203"/>
    </location>
</feature>
<dbReference type="Proteomes" id="UP000197424">
    <property type="component" value="Chromosome"/>
</dbReference>
<evidence type="ECO:0000256" key="1">
    <source>
        <dbReference type="ARBA" id="ARBA00004429"/>
    </source>
</evidence>
<proteinExistence type="inferred from homology"/>
<keyword evidence="13" id="KW-0479">Metal-binding</keyword>
<evidence type="ECO:0000256" key="9">
    <source>
        <dbReference type="ARBA" id="ARBA00022989"/>
    </source>
</evidence>
<feature type="transmembrane region" description="Helical" evidence="14">
    <location>
        <begin position="278"/>
        <end position="297"/>
    </location>
</feature>
<reference evidence="16 18" key="4">
    <citation type="submission" date="2021-10" db="EMBL/GenBank/DDBJ databases">
        <title>Whole-genome sequencing analysis of Laribacter hongkongensis: virulence gene profiles, carbohydrate-active enzyme prediction, and antimicrobial resistance characterization.</title>
        <authorList>
            <person name="Yuan P."/>
            <person name="Zhan Y."/>
            <person name="Chen D."/>
        </authorList>
    </citation>
    <scope>NUCLEOTIDE SEQUENCE [LARGE SCALE GENOMIC DNA]</scope>
    <source>
        <strain evidence="16 18">W67</strain>
    </source>
</reference>
<dbReference type="GO" id="GO:0046872">
    <property type="term" value="F:metal ion binding"/>
    <property type="evidence" value="ECO:0007669"/>
    <property type="project" value="UniProtKB-KW"/>
</dbReference>
<keyword evidence="8 12" id="KW-0630">Potassium</keyword>
<feature type="transmembrane region" description="Helical" evidence="14">
    <location>
        <begin position="40"/>
        <end position="58"/>
    </location>
</feature>
<comment type="function">
    <text evidence="12">Low-affinity potassium transport system. Interacts with Trk system potassium uptake protein TrkA.</text>
</comment>
<evidence type="ECO:0000256" key="13">
    <source>
        <dbReference type="PIRSR" id="PIRSR006247-1"/>
    </source>
</evidence>
<evidence type="ECO:0000256" key="8">
    <source>
        <dbReference type="ARBA" id="ARBA00022958"/>
    </source>
</evidence>
<keyword evidence="7 14" id="KW-0812">Transmembrane</keyword>
<evidence type="ECO:0000256" key="4">
    <source>
        <dbReference type="ARBA" id="ARBA00022475"/>
    </source>
</evidence>
<feature type="transmembrane region" description="Helical" evidence="14">
    <location>
        <begin position="70"/>
        <end position="91"/>
    </location>
</feature>
<keyword evidence="9 14" id="KW-1133">Transmembrane helix</keyword>
<feature type="transmembrane region" description="Helical" evidence="14">
    <location>
        <begin position="7"/>
        <end position="28"/>
    </location>
</feature>
<sequence length="484" mass="52680">MHKLLPILHVLSKLIMLFAGLYVVPAVVSIIYQDGTLDEFLVSMFVGMALGLLLWAVTRRYEAELKPRDGFMLVSFLWIGFAATATTPFLLHFPDLGFTSAFFEAMSGLTTTGATVLSGLDHLPPAINFWRHFLNWLGGMGIIVLAVAVLPLLGIGGMQLYKAETPGPMKDSKLSPRITHTAKNLWFAYALLTAACVVALRLAGMDWFDAVCHAFAALSLGGFSTHDASVGYFNSVPIEVVLSFFMLLAAMNFATHFLAIRDRNIRHYIRDSEAKSMLALIAISILAVSGYLTWMGIYDFVDALRHVSFNLISIATDSGFASTDFSVWPVAAPLWMLLLSCITACAGSTGGGIKMGRTLVLAKQSNGEMVKLLHPNAVVPVKIRDRVIPSNVVQSVLAFIFVYAASIVLFTFVLMVSGLDFLSSFTAVIACINNAGPGLGVVGPAENYSVLSNFQIWVCSLVMLLGRLEIFTLLILLSPAFWRK</sequence>
<feature type="transmembrane region" description="Helical" evidence="14">
    <location>
        <begin position="240"/>
        <end position="258"/>
    </location>
</feature>
<keyword evidence="10 12" id="KW-0406">Ion transport</keyword>
<feature type="transmembrane region" description="Helical" evidence="14">
    <location>
        <begin position="454"/>
        <end position="477"/>
    </location>
</feature>
<keyword evidence="6 12" id="KW-0633">Potassium transport</keyword>
<feature type="transmembrane region" description="Helical" evidence="14">
    <location>
        <begin position="392"/>
        <end position="416"/>
    </location>
</feature>
<dbReference type="InterPro" id="IPR003445">
    <property type="entry name" value="Cat_transpt"/>
</dbReference>
<evidence type="ECO:0000256" key="2">
    <source>
        <dbReference type="ARBA" id="ARBA00009137"/>
    </source>
</evidence>
<dbReference type="RefSeq" id="WP_012696963.1">
    <property type="nucleotide sequence ID" value="NZ_CP022115.1"/>
</dbReference>
<dbReference type="PANTHER" id="PTHR32024">
    <property type="entry name" value="TRK SYSTEM POTASSIUM UPTAKE PROTEIN TRKG-RELATED"/>
    <property type="match status" value="1"/>
</dbReference>
<evidence type="ECO:0000313" key="18">
    <source>
        <dbReference type="Proteomes" id="UP001200247"/>
    </source>
</evidence>
<dbReference type="Proteomes" id="UP001200247">
    <property type="component" value="Unassembled WGS sequence"/>
</dbReference>
<keyword evidence="5 12" id="KW-0997">Cell inner membrane</keyword>
<reference evidence="15" key="1">
    <citation type="journal article" date="2017" name="J. Antimicrob. Chemother.">
        <title>Emergence and genomic analysis of MDR Laribacter hongkongensis strain HLGZ1 from Guangzhou, China.</title>
        <authorList>
            <person name="Wu H.K."/>
            <person name="Chen J.H."/>
            <person name="Yang L."/>
            <person name="Li A.R."/>
            <person name="Su D.H."/>
            <person name="Lin Y.P."/>
            <person name="Chen D.Q."/>
        </authorList>
    </citation>
    <scope>NUCLEOTIDE SEQUENCE</scope>
    <source>
        <strain evidence="15">HLGZ1</strain>
    </source>
</reference>
<keyword evidence="11 12" id="KW-0472">Membrane</keyword>